<dbReference type="PANTHER" id="PTHR12304:SF15">
    <property type="entry name" value="NON-SPECIFIC RIBONUCLEOSIDE HYDROLASE RIHC"/>
    <property type="match status" value="1"/>
</dbReference>
<dbReference type="CDD" id="cd02651">
    <property type="entry name" value="nuc_hydro_IU_UC_XIUA"/>
    <property type="match status" value="1"/>
</dbReference>
<dbReference type="GO" id="GO:0006152">
    <property type="term" value="P:purine nucleoside catabolic process"/>
    <property type="evidence" value="ECO:0007669"/>
    <property type="project" value="TreeGrafter"/>
</dbReference>
<dbReference type="OrthoDB" id="9797882at2"/>
<dbReference type="InterPro" id="IPR001910">
    <property type="entry name" value="Inosine/uridine_hydrolase_dom"/>
</dbReference>
<dbReference type="Pfam" id="PF01156">
    <property type="entry name" value="IU_nuc_hydro"/>
    <property type="match status" value="1"/>
</dbReference>
<dbReference type="GO" id="GO:0005829">
    <property type="term" value="C:cytosol"/>
    <property type="evidence" value="ECO:0007669"/>
    <property type="project" value="TreeGrafter"/>
</dbReference>
<evidence type="ECO:0000256" key="1">
    <source>
        <dbReference type="ARBA" id="ARBA00022801"/>
    </source>
</evidence>
<dbReference type="GO" id="GO:0008477">
    <property type="term" value="F:purine nucleosidase activity"/>
    <property type="evidence" value="ECO:0007669"/>
    <property type="project" value="TreeGrafter"/>
</dbReference>
<evidence type="ECO:0000259" key="3">
    <source>
        <dbReference type="Pfam" id="PF01156"/>
    </source>
</evidence>
<protein>
    <submittedName>
        <fullName evidence="4">Nucleoside hydrolase</fullName>
    </submittedName>
</protein>
<keyword evidence="2" id="KW-0326">Glycosidase</keyword>
<dbReference type="AlphaFoldDB" id="A0A4Y8IRQ4"/>
<name>A0A4Y8IRQ4_9BACI</name>
<dbReference type="InterPro" id="IPR023186">
    <property type="entry name" value="IUNH"/>
</dbReference>
<dbReference type="RefSeq" id="WP_134338822.1">
    <property type="nucleotide sequence ID" value="NZ_SOPW01000002.1"/>
</dbReference>
<keyword evidence="1 4" id="KW-0378">Hydrolase</keyword>
<evidence type="ECO:0000313" key="5">
    <source>
        <dbReference type="Proteomes" id="UP000297975"/>
    </source>
</evidence>
<evidence type="ECO:0000313" key="4">
    <source>
        <dbReference type="EMBL" id="TFB24463.1"/>
    </source>
</evidence>
<reference evidence="4 5" key="1">
    <citation type="submission" date="2019-03" db="EMBL/GenBank/DDBJ databases">
        <authorList>
            <person name="He R.-H."/>
        </authorList>
    </citation>
    <scope>NUCLEOTIDE SEQUENCE [LARGE SCALE GENOMIC DNA]</scope>
    <source>
        <strain evidence="5">SH 714</strain>
    </source>
</reference>
<dbReference type="PANTHER" id="PTHR12304">
    <property type="entry name" value="INOSINE-URIDINE PREFERRING NUCLEOSIDE HYDROLASE"/>
    <property type="match status" value="1"/>
</dbReference>
<comment type="caution">
    <text evidence="4">The sequence shown here is derived from an EMBL/GenBank/DDBJ whole genome shotgun (WGS) entry which is preliminary data.</text>
</comment>
<sequence length="314" mass="34503">MPKIPVIIDTDPGIDDLVMLTVALTSELLDVRLITTVAGNQTQDKTYQNALNFVNYLNKDVPVARGLDKPFFNELETAPAFHGESGTGPVEFQNVPLPVYYQPAITVMYNEIMSSEEPITIVTTGPLTNLAALILAHPEVKSNIKRISIMGGAATGGNVVPTAEFNMYTDPDAAAVVFQSGIPIILSSLDVTRQAYLTEGELNQIKEIGTDLAVKLYAMLKFYQEAAMGSPFQEPFFEDVVRLHDLSALAYVINPKLFKGSFYYVTIERTPTLTAGTTIVDYIDTFGMSPNAYVLYEVDRTAIVEMLMEAIHEV</sequence>
<proteinExistence type="predicted"/>
<dbReference type="Gene3D" id="3.90.245.10">
    <property type="entry name" value="Ribonucleoside hydrolase-like"/>
    <property type="match status" value="1"/>
</dbReference>
<dbReference type="Proteomes" id="UP000297975">
    <property type="component" value="Unassembled WGS sequence"/>
</dbReference>
<accession>A0A4Y8IRQ4</accession>
<dbReference type="EMBL" id="SOPW01000002">
    <property type="protein sequence ID" value="TFB24463.1"/>
    <property type="molecule type" value="Genomic_DNA"/>
</dbReference>
<keyword evidence="5" id="KW-1185">Reference proteome</keyword>
<feature type="domain" description="Inosine/uridine-preferring nucleoside hydrolase" evidence="3">
    <location>
        <begin position="6"/>
        <end position="303"/>
    </location>
</feature>
<gene>
    <name evidence="4" type="ORF">E3U55_02915</name>
</gene>
<evidence type="ECO:0000256" key="2">
    <source>
        <dbReference type="ARBA" id="ARBA00023295"/>
    </source>
</evidence>
<dbReference type="InterPro" id="IPR036452">
    <property type="entry name" value="Ribo_hydro-like"/>
</dbReference>
<organism evidence="4 5">
    <name type="scientific">Filobacillus milosensis</name>
    <dbReference type="NCBI Taxonomy" id="94137"/>
    <lineage>
        <taxon>Bacteria</taxon>
        <taxon>Bacillati</taxon>
        <taxon>Bacillota</taxon>
        <taxon>Bacilli</taxon>
        <taxon>Bacillales</taxon>
        <taxon>Bacillaceae</taxon>
        <taxon>Filobacillus</taxon>
    </lineage>
</organism>
<dbReference type="SUPFAM" id="SSF53590">
    <property type="entry name" value="Nucleoside hydrolase"/>
    <property type="match status" value="1"/>
</dbReference>